<dbReference type="EMBL" id="FQ670179">
    <property type="protein sequence ID" value="CBY82138.1"/>
    <property type="molecule type" value="Genomic_DNA"/>
</dbReference>
<dbReference type="STRING" id="936155.HFELIS_00540"/>
<name>E7AC56_HELFC</name>
<gene>
    <name evidence="2" type="ordered locus">Hfelis_00540</name>
</gene>
<protein>
    <recommendedName>
        <fullName evidence="4">Holin</fullName>
    </recommendedName>
</protein>
<keyword evidence="3" id="KW-1185">Reference proteome</keyword>
<dbReference type="OrthoDB" id="5324817at2"/>
<evidence type="ECO:0000313" key="2">
    <source>
        <dbReference type="EMBL" id="CBY82138.1"/>
    </source>
</evidence>
<sequence length="122" mass="13529">MNKQDFLILGVEFRVILPYVLVLFVGFCVGWLFVLKSIKDEALSGLGDRLRYIIWGVGSSMLTTWVSFEVIGYYFHLPLGLATAISGGVGYMGAEVVGEMGLKMIRKKLGLHKEEEGKNAKP</sequence>
<dbReference type="HOGENOM" id="CLU_143412_0_0_7"/>
<dbReference type="KEGG" id="hfe:HFELIS_00540"/>
<reference evidence="2 3" key="1">
    <citation type="journal article" date="2011" name="Genome Biol. Evol.">
        <title>Comparative whole genome sequence analysis of the carcinogenic bacterial model pathogen Helicobacter felis.</title>
        <authorList>
            <person name="Arnold I.C."/>
            <person name="Zigova Z."/>
            <person name="Holden M."/>
            <person name="Lawley T.D."/>
            <person name="Rad R."/>
            <person name="Dougan G."/>
            <person name="Falkow S."/>
            <person name="Bentley S.D."/>
            <person name="Muller A."/>
        </authorList>
    </citation>
    <scope>NUCLEOTIDE SEQUENCE [LARGE SCALE GENOMIC DNA]</scope>
    <source>
        <strain evidence="3">ATCC 49179 / CCUG 28539 / NCTC 12436 / CS1</strain>
    </source>
</reference>
<accession>E7AC56</accession>
<feature type="transmembrane region" description="Helical" evidence="1">
    <location>
        <begin position="74"/>
        <end position="98"/>
    </location>
</feature>
<feature type="transmembrane region" description="Helical" evidence="1">
    <location>
        <begin position="50"/>
        <end position="68"/>
    </location>
</feature>
<dbReference type="AlphaFoldDB" id="E7AC56"/>
<dbReference type="RefSeq" id="WP_013468510.1">
    <property type="nucleotide sequence ID" value="NC_014810.2"/>
</dbReference>
<feature type="transmembrane region" description="Helical" evidence="1">
    <location>
        <begin position="16"/>
        <end position="38"/>
    </location>
</feature>
<dbReference type="Proteomes" id="UP000007934">
    <property type="component" value="Chromosome"/>
</dbReference>
<keyword evidence="1" id="KW-0472">Membrane</keyword>
<dbReference type="GeneID" id="36134914"/>
<keyword evidence="1" id="KW-1133">Transmembrane helix</keyword>
<evidence type="ECO:0000313" key="3">
    <source>
        <dbReference type="Proteomes" id="UP000007934"/>
    </source>
</evidence>
<keyword evidence="1" id="KW-0812">Transmembrane</keyword>
<organism evidence="2 3">
    <name type="scientific">Helicobacter felis (strain ATCC 49179 / CCUG 28539 / NCTC 12436 / CS1)</name>
    <dbReference type="NCBI Taxonomy" id="936155"/>
    <lineage>
        <taxon>Bacteria</taxon>
        <taxon>Pseudomonadati</taxon>
        <taxon>Campylobacterota</taxon>
        <taxon>Epsilonproteobacteria</taxon>
        <taxon>Campylobacterales</taxon>
        <taxon>Helicobacteraceae</taxon>
        <taxon>Helicobacter</taxon>
    </lineage>
</organism>
<evidence type="ECO:0000256" key="1">
    <source>
        <dbReference type="SAM" id="Phobius"/>
    </source>
</evidence>
<proteinExistence type="predicted"/>
<evidence type="ECO:0008006" key="4">
    <source>
        <dbReference type="Google" id="ProtNLM"/>
    </source>
</evidence>